<dbReference type="Pfam" id="PF00005">
    <property type="entry name" value="ABC_tran"/>
    <property type="match status" value="1"/>
</dbReference>
<dbReference type="EMBL" id="BMIW01000016">
    <property type="protein sequence ID" value="GGG01967.1"/>
    <property type="molecule type" value="Genomic_DNA"/>
</dbReference>
<dbReference type="GO" id="GO:0005524">
    <property type="term" value="F:ATP binding"/>
    <property type="evidence" value="ECO:0007669"/>
    <property type="project" value="UniProtKB-KW"/>
</dbReference>
<dbReference type="PANTHER" id="PTHR42711:SF1">
    <property type="entry name" value="ABC-TRANSPORT PROTEIN, ATP-BINDING COMPONENT"/>
    <property type="match status" value="1"/>
</dbReference>
<dbReference type="Proteomes" id="UP000608420">
    <property type="component" value="Unassembled WGS sequence"/>
</dbReference>
<evidence type="ECO:0000313" key="6">
    <source>
        <dbReference type="Proteomes" id="UP000608420"/>
    </source>
</evidence>
<reference evidence="6" key="1">
    <citation type="journal article" date="2019" name="Int. J. Syst. Evol. Microbiol.">
        <title>The Global Catalogue of Microorganisms (GCM) 10K type strain sequencing project: providing services to taxonomists for standard genome sequencing and annotation.</title>
        <authorList>
            <consortium name="The Broad Institute Genomics Platform"/>
            <consortium name="The Broad Institute Genome Sequencing Center for Infectious Disease"/>
            <person name="Wu L."/>
            <person name="Ma J."/>
        </authorList>
    </citation>
    <scope>NUCLEOTIDE SEQUENCE [LARGE SCALE GENOMIC DNA]</scope>
    <source>
        <strain evidence="6">CGMCC 1.15420</strain>
    </source>
</reference>
<dbReference type="InterPro" id="IPR003439">
    <property type="entry name" value="ABC_transporter-like_ATP-bd"/>
</dbReference>
<dbReference type="InterPro" id="IPR003593">
    <property type="entry name" value="AAA+_ATPase"/>
</dbReference>
<keyword evidence="1" id="KW-0813">Transport</keyword>
<dbReference type="SMART" id="SM00382">
    <property type="entry name" value="AAA"/>
    <property type="match status" value="1"/>
</dbReference>
<keyword evidence="2" id="KW-0547">Nucleotide-binding</keyword>
<name>A0ABQ1VY71_9BACL</name>
<evidence type="ECO:0000256" key="2">
    <source>
        <dbReference type="ARBA" id="ARBA00022741"/>
    </source>
</evidence>
<dbReference type="PANTHER" id="PTHR42711">
    <property type="entry name" value="ABC TRANSPORTER ATP-BINDING PROTEIN"/>
    <property type="match status" value="1"/>
</dbReference>
<evidence type="ECO:0000259" key="4">
    <source>
        <dbReference type="PROSITE" id="PS50893"/>
    </source>
</evidence>
<evidence type="ECO:0000313" key="5">
    <source>
        <dbReference type="EMBL" id="GGG01967.1"/>
    </source>
</evidence>
<dbReference type="Gene3D" id="3.40.50.300">
    <property type="entry name" value="P-loop containing nucleotide triphosphate hydrolases"/>
    <property type="match status" value="1"/>
</dbReference>
<proteinExistence type="predicted"/>
<evidence type="ECO:0000256" key="3">
    <source>
        <dbReference type="ARBA" id="ARBA00022840"/>
    </source>
</evidence>
<accession>A0ABQ1VY71</accession>
<dbReference type="PROSITE" id="PS50893">
    <property type="entry name" value="ABC_TRANSPORTER_2"/>
    <property type="match status" value="1"/>
</dbReference>
<dbReference type="InterPro" id="IPR050763">
    <property type="entry name" value="ABC_transporter_ATP-binding"/>
</dbReference>
<dbReference type="SUPFAM" id="SSF52540">
    <property type="entry name" value="P-loop containing nucleoside triphosphate hydrolases"/>
    <property type="match status" value="1"/>
</dbReference>
<feature type="domain" description="ABC transporter" evidence="4">
    <location>
        <begin position="22"/>
        <end position="255"/>
    </location>
</feature>
<evidence type="ECO:0000256" key="1">
    <source>
        <dbReference type="ARBA" id="ARBA00022448"/>
    </source>
</evidence>
<protein>
    <submittedName>
        <fullName evidence="5">ABC transporter ATP-binding protein</fullName>
    </submittedName>
</protein>
<keyword evidence="6" id="KW-1185">Reference proteome</keyword>
<gene>
    <name evidence="5" type="ORF">GCM10010913_24630</name>
</gene>
<organism evidence="5 6">
    <name type="scientific">Paenibacillus aceti</name>
    <dbReference type="NCBI Taxonomy" id="1820010"/>
    <lineage>
        <taxon>Bacteria</taxon>
        <taxon>Bacillati</taxon>
        <taxon>Bacillota</taxon>
        <taxon>Bacilli</taxon>
        <taxon>Bacillales</taxon>
        <taxon>Paenibacillaceae</taxon>
        <taxon>Paenibacillus</taxon>
    </lineage>
</organism>
<dbReference type="RefSeq" id="WP_120461907.1">
    <property type="nucleotide sequence ID" value="NZ_BMIW01000016.1"/>
</dbReference>
<dbReference type="InterPro" id="IPR027417">
    <property type="entry name" value="P-loop_NTPase"/>
</dbReference>
<keyword evidence="3 5" id="KW-0067">ATP-binding</keyword>
<sequence>MIIQAKHLTRDFKIYKARSSFHMLNQILRRKGEIKRVVDGVDLEIQEGEFVGYLGPNDAGKSTTIKMLSGVLQPTLGEISVLGLNPSKDRKKYAQQIGVLYGQRTQLWWDLPLRDSFDLLKAIYNIPQTDFTKRLHRFIELLDMHEFINQPVRQLSLGQRMKGEMVAALIHNPRILFLDEPTIGLDVLAKDRIQEFLAYINKEEKVTVMLTSHNMDDVERLCKRIILIDQGKVKFDGAKDALRDLVKQSKLLILEVAAGDMKLNHPLPYAPIKEEGNRLFFEVADDAEVSQIIAASAQSYSILKVDIEEPKIDSVLKELYLSKNYQAAPRRMVIEPINP</sequence>
<comment type="caution">
    <text evidence="5">The sequence shown here is derived from an EMBL/GenBank/DDBJ whole genome shotgun (WGS) entry which is preliminary data.</text>
</comment>